<dbReference type="PANTHER" id="PTHR37958">
    <property type="entry name" value="SODIUM-POTASSIUM/PROTON ANTIPORTER CHAA"/>
    <property type="match status" value="1"/>
</dbReference>
<dbReference type="GO" id="GO:0015385">
    <property type="term" value="F:sodium:proton antiporter activity"/>
    <property type="evidence" value="ECO:0007669"/>
    <property type="project" value="TreeGrafter"/>
</dbReference>
<feature type="transmembrane region" description="Helical" evidence="5">
    <location>
        <begin position="136"/>
        <end position="156"/>
    </location>
</feature>
<evidence type="ECO:0000313" key="7">
    <source>
        <dbReference type="EMBL" id="MCW6510413.1"/>
    </source>
</evidence>
<dbReference type="Proteomes" id="UP001165667">
    <property type="component" value="Unassembled WGS sequence"/>
</dbReference>
<organism evidence="7 8">
    <name type="scientific">Lichenifustis flavocetrariae</name>
    <dbReference type="NCBI Taxonomy" id="2949735"/>
    <lineage>
        <taxon>Bacteria</taxon>
        <taxon>Pseudomonadati</taxon>
        <taxon>Pseudomonadota</taxon>
        <taxon>Alphaproteobacteria</taxon>
        <taxon>Hyphomicrobiales</taxon>
        <taxon>Lichenihabitantaceae</taxon>
        <taxon>Lichenifustis</taxon>
    </lineage>
</organism>
<keyword evidence="2 5" id="KW-0812">Transmembrane</keyword>
<dbReference type="GO" id="GO:0015386">
    <property type="term" value="F:potassium:proton antiporter activity"/>
    <property type="evidence" value="ECO:0007669"/>
    <property type="project" value="TreeGrafter"/>
</dbReference>
<dbReference type="Pfam" id="PF01699">
    <property type="entry name" value="Na_Ca_ex"/>
    <property type="match status" value="2"/>
</dbReference>
<sequence length="369" mass="38556">MTRVTALRLAFGWGTVALFLLAGPAIFAAAGPGLGSLAVFLWLLGAIMWSAFGVVHEADELAEMLGEPLGTLILTLSIVLIEVALISAVMLGAAEPTLGRDTMFAVLMIVLNGVVGLALLLGGWPYRVQSYNFQGATSFLAVILPLTVIALILPNFTRSTAGGTLSHGQEIAFSLFTLALYGTFLALQTGSHRDFFVLPDEGEVETAATPPATHARPTKASVLSHTALLLVSVLPVVLLAKQLAKVLDGGIKALHAPPALGGVLIAMIVFTPEAIAAMRAISLNKLQRTVNLCLGAAASTIGLTVPAIIAISLVTGQNIVLGLDPAEMVLLVLTLVLNLLTFTSKRTTALHGAMHLVVFCVYVTLIFNP</sequence>
<feature type="transmembrane region" description="Helical" evidence="5">
    <location>
        <begin position="319"/>
        <end position="342"/>
    </location>
</feature>
<evidence type="ECO:0000313" key="8">
    <source>
        <dbReference type="Proteomes" id="UP001165667"/>
    </source>
</evidence>
<reference evidence="7" key="1">
    <citation type="submission" date="2022-05" db="EMBL/GenBank/DDBJ databases">
        <authorList>
            <person name="Pankratov T."/>
        </authorList>
    </citation>
    <scope>NUCLEOTIDE SEQUENCE</scope>
    <source>
        <strain evidence="7">BP6-180914</strain>
    </source>
</reference>
<evidence type="ECO:0000259" key="6">
    <source>
        <dbReference type="Pfam" id="PF01699"/>
    </source>
</evidence>
<feature type="transmembrane region" description="Helical" evidence="5">
    <location>
        <begin position="171"/>
        <end position="187"/>
    </location>
</feature>
<evidence type="ECO:0000256" key="4">
    <source>
        <dbReference type="ARBA" id="ARBA00023136"/>
    </source>
</evidence>
<keyword evidence="3 5" id="KW-1133">Transmembrane helix</keyword>
<protein>
    <submittedName>
        <fullName evidence="7">Calcium:proton antiporter</fullName>
    </submittedName>
</protein>
<name>A0AA42CKB5_9HYPH</name>
<comment type="caution">
    <text evidence="7">The sequence shown here is derived from an EMBL/GenBank/DDBJ whole genome shotgun (WGS) entry which is preliminary data.</text>
</comment>
<keyword evidence="8" id="KW-1185">Reference proteome</keyword>
<feature type="transmembrane region" description="Helical" evidence="5">
    <location>
        <begin position="290"/>
        <end position="313"/>
    </location>
</feature>
<comment type="subcellular location">
    <subcellularLocation>
        <location evidence="1">Membrane</location>
        <topology evidence="1">Multi-pass membrane protein</topology>
    </subcellularLocation>
</comment>
<feature type="domain" description="Sodium/calcium exchanger membrane region" evidence="6">
    <location>
        <begin position="36"/>
        <end position="189"/>
    </location>
</feature>
<feature type="transmembrane region" description="Helical" evidence="5">
    <location>
        <begin position="69"/>
        <end position="91"/>
    </location>
</feature>
<dbReference type="InterPro" id="IPR004837">
    <property type="entry name" value="NaCa_Exmemb"/>
</dbReference>
<evidence type="ECO:0000256" key="3">
    <source>
        <dbReference type="ARBA" id="ARBA00022989"/>
    </source>
</evidence>
<keyword evidence="4 5" id="KW-0472">Membrane</keyword>
<dbReference type="GO" id="GO:0005886">
    <property type="term" value="C:plasma membrane"/>
    <property type="evidence" value="ECO:0007669"/>
    <property type="project" value="TreeGrafter"/>
</dbReference>
<dbReference type="AlphaFoldDB" id="A0AA42CKB5"/>
<feature type="transmembrane region" description="Helical" evidence="5">
    <location>
        <begin position="260"/>
        <end position="278"/>
    </location>
</feature>
<accession>A0AA42CKB5</accession>
<feature type="transmembrane region" description="Helical" evidence="5">
    <location>
        <begin position="349"/>
        <end position="367"/>
    </location>
</feature>
<feature type="transmembrane region" description="Helical" evidence="5">
    <location>
        <begin position="103"/>
        <end position="124"/>
    </location>
</feature>
<evidence type="ECO:0000256" key="5">
    <source>
        <dbReference type="SAM" id="Phobius"/>
    </source>
</evidence>
<dbReference type="RefSeq" id="WP_282586786.1">
    <property type="nucleotide sequence ID" value="NZ_JAMOIM010000015.1"/>
</dbReference>
<feature type="transmembrane region" description="Helical" evidence="5">
    <location>
        <begin position="39"/>
        <end position="57"/>
    </location>
</feature>
<feature type="transmembrane region" description="Helical" evidence="5">
    <location>
        <begin position="222"/>
        <end position="240"/>
    </location>
</feature>
<feature type="domain" description="Sodium/calcium exchanger membrane region" evidence="6">
    <location>
        <begin position="226"/>
        <end position="367"/>
    </location>
</feature>
<evidence type="ECO:0000256" key="2">
    <source>
        <dbReference type="ARBA" id="ARBA00022692"/>
    </source>
</evidence>
<evidence type="ECO:0000256" key="1">
    <source>
        <dbReference type="ARBA" id="ARBA00004141"/>
    </source>
</evidence>
<proteinExistence type="predicted"/>
<gene>
    <name evidence="7" type="ORF">M8523_20550</name>
</gene>
<dbReference type="EMBL" id="JAMOIM010000015">
    <property type="protein sequence ID" value="MCW6510413.1"/>
    <property type="molecule type" value="Genomic_DNA"/>
</dbReference>
<dbReference type="PANTHER" id="PTHR37958:SF1">
    <property type="entry name" value="SODIUM-POTASSIUM_PROTON ANTIPORTER CHAA"/>
    <property type="match status" value="1"/>
</dbReference>
<dbReference type="InterPro" id="IPR052946">
    <property type="entry name" value="Alkaline_pH_Ca-Antiporter"/>
</dbReference>